<evidence type="ECO:0000256" key="1">
    <source>
        <dbReference type="ARBA" id="ARBA00005854"/>
    </source>
</evidence>
<dbReference type="Gene3D" id="3.40.50.720">
    <property type="entry name" value="NAD(P)-binding Rossmann-like Domain"/>
    <property type="match status" value="2"/>
</dbReference>
<dbReference type="EMBL" id="RZNB01000001">
    <property type="protein sequence ID" value="RWZ52896.1"/>
    <property type="molecule type" value="Genomic_DNA"/>
</dbReference>
<dbReference type="SUPFAM" id="SSF52283">
    <property type="entry name" value="Formate/glycerate dehydrogenase catalytic domain-like"/>
    <property type="match status" value="1"/>
</dbReference>
<dbReference type="InterPro" id="IPR036291">
    <property type="entry name" value="NAD(P)-bd_dom_sf"/>
</dbReference>
<evidence type="ECO:0000313" key="6">
    <source>
        <dbReference type="Proteomes" id="UP000288547"/>
    </source>
</evidence>
<dbReference type="PANTHER" id="PTHR43761:SF1">
    <property type="entry name" value="D-ISOMER SPECIFIC 2-HYDROXYACID DEHYDROGENASE CATALYTIC DOMAIN-CONTAINING PROTEIN-RELATED"/>
    <property type="match status" value="1"/>
</dbReference>
<evidence type="ECO:0000259" key="4">
    <source>
        <dbReference type="Pfam" id="PF02826"/>
    </source>
</evidence>
<proteinExistence type="inferred from homology"/>
<dbReference type="PANTHER" id="PTHR43761">
    <property type="entry name" value="D-ISOMER SPECIFIC 2-HYDROXYACID DEHYDROGENASE FAMILY PROTEIN (AFU_ORTHOLOGUE AFUA_1G13630)"/>
    <property type="match status" value="1"/>
</dbReference>
<dbReference type="SUPFAM" id="SSF51735">
    <property type="entry name" value="NAD(P)-binding Rossmann-fold domains"/>
    <property type="match status" value="1"/>
</dbReference>
<dbReference type="PROSITE" id="PS00670">
    <property type="entry name" value="D_2_HYDROXYACID_DH_2"/>
    <property type="match status" value="1"/>
</dbReference>
<evidence type="ECO:0000256" key="3">
    <source>
        <dbReference type="ARBA" id="ARBA00023027"/>
    </source>
</evidence>
<evidence type="ECO:0000313" key="5">
    <source>
        <dbReference type="EMBL" id="RWZ52896.1"/>
    </source>
</evidence>
<dbReference type="InterPro" id="IPR006140">
    <property type="entry name" value="D-isomer_DH_NAD-bd"/>
</dbReference>
<dbReference type="GO" id="GO:0016616">
    <property type="term" value="F:oxidoreductase activity, acting on the CH-OH group of donors, NAD or NADP as acceptor"/>
    <property type="evidence" value="ECO:0007669"/>
    <property type="project" value="InterPro"/>
</dbReference>
<reference evidence="5 6" key="1">
    <citation type="submission" date="2018-12" db="EMBL/GenBank/DDBJ databases">
        <authorList>
            <person name="Li F."/>
        </authorList>
    </citation>
    <scope>NUCLEOTIDE SEQUENCE [LARGE SCALE GENOMIC DNA]</scope>
    <source>
        <strain evidence="5 6">11W25H-1</strain>
    </source>
</reference>
<dbReference type="InterPro" id="IPR029753">
    <property type="entry name" value="D-isomer_DH_CS"/>
</dbReference>
<evidence type="ECO:0000256" key="2">
    <source>
        <dbReference type="ARBA" id="ARBA00023002"/>
    </source>
</evidence>
<accession>A0A3S4BLS1</accession>
<keyword evidence="3" id="KW-0520">NAD</keyword>
<sequence length="317" mass="33352">MTAETDERPVVVMTESGDVDPGAGVALLEQNGFEVVVLTGALPLSSGSARSGGGWRNAVAAIIGLAPFGAAEMDRLPALRLIATTSTGVDMVDERAAAERGIEVVGLGGVATREVATHTLALILTSLRELQAGVDVVRGGGWTSELTVTPPDVGRLVLGLVGFGRIARETARLARPLFERIVATDPFVTESENGVELMAFDTLLDVADVVSLHLPATADTRRLIGERAMARLRPGALLVNASRAEIVDSAAVLDALESGRVSRYAADVLDGEPPAADDPLRSHPRAIVTPHMGFLSTSSLQRYELDPARTIIERLAR</sequence>
<keyword evidence="2" id="KW-0560">Oxidoreductase</keyword>
<comment type="similarity">
    <text evidence="1">Belongs to the D-isomer specific 2-hydroxyacid dehydrogenase family.</text>
</comment>
<dbReference type="AlphaFoldDB" id="A0A3S4BLS1"/>
<dbReference type="Proteomes" id="UP000288547">
    <property type="component" value="Unassembled WGS sequence"/>
</dbReference>
<name>A0A3S4BLS1_9MICO</name>
<dbReference type="Pfam" id="PF02826">
    <property type="entry name" value="2-Hacid_dh_C"/>
    <property type="match status" value="1"/>
</dbReference>
<dbReference type="RefSeq" id="WP_128493739.1">
    <property type="nucleotide sequence ID" value="NZ_RZNB01000001.1"/>
</dbReference>
<keyword evidence="6" id="KW-1185">Reference proteome</keyword>
<dbReference type="InterPro" id="IPR050418">
    <property type="entry name" value="D-iso_2-hydroxyacid_DH_PdxB"/>
</dbReference>
<feature type="domain" description="D-isomer specific 2-hydroxyacid dehydrogenase NAD-binding" evidence="4">
    <location>
        <begin position="120"/>
        <end position="293"/>
    </location>
</feature>
<dbReference type="OrthoDB" id="117809at2"/>
<dbReference type="GO" id="GO:0051287">
    <property type="term" value="F:NAD binding"/>
    <property type="evidence" value="ECO:0007669"/>
    <property type="project" value="InterPro"/>
</dbReference>
<organism evidence="5 6">
    <name type="scientific">Labedella phragmitis</name>
    <dbReference type="NCBI Taxonomy" id="2498849"/>
    <lineage>
        <taxon>Bacteria</taxon>
        <taxon>Bacillati</taxon>
        <taxon>Actinomycetota</taxon>
        <taxon>Actinomycetes</taxon>
        <taxon>Micrococcales</taxon>
        <taxon>Microbacteriaceae</taxon>
        <taxon>Labedella</taxon>
    </lineage>
</organism>
<gene>
    <name evidence="5" type="ORF">ELQ90_02870</name>
</gene>
<protein>
    <submittedName>
        <fullName evidence="5">C-terminal binding protein</fullName>
    </submittedName>
</protein>
<comment type="caution">
    <text evidence="5">The sequence shown here is derived from an EMBL/GenBank/DDBJ whole genome shotgun (WGS) entry which is preliminary data.</text>
</comment>